<evidence type="ECO:0000313" key="6">
    <source>
        <dbReference type="EMBL" id="KTC60337.1"/>
    </source>
</evidence>
<dbReference type="Gene3D" id="3.90.1150.10">
    <property type="entry name" value="Aspartate Aminotransferase, domain 1"/>
    <property type="match status" value="1"/>
</dbReference>
<dbReference type="EMBL" id="LKCI01000017">
    <property type="protein sequence ID" value="KTC60337.1"/>
    <property type="molecule type" value="Genomic_DNA"/>
</dbReference>
<dbReference type="SUPFAM" id="SSF53383">
    <property type="entry name" value="PLP-dependent transferases"/>
    <property type="match status" value="1"/>
</dbReference>
<comment type="caution">
    <text evidence="6">The sequence shown here is derived from an EMBL/GenBank/DDBJ whole genome shotgun (WGS) entry which is preliminary data.</text>
</comment>
<keyword evidence="1 4" id="KW-0663">Pyridoxal phosphate</keyword>
<dbReference type="InterPro" id="IPR015424">
    <property type="entry name" value="PyrdxlP-dep_Trfase"/>
</dbReference>
<keyword evidence="6" id="KW-0808">Transferase</keyword>
<dbReference type="InterPro" id="IPR015422">
    <property type="entry name" value="PyrdxlP-dep_Trfase_small"/>
</dbReference>
<dbReference type="GO" id="GO:0030170">
    <property type="term" value="F:pyridoxal phosphate binding"/>
    <property type="evidence" value="ECO:0007669"/>
    <property type="project" value="TreeGrafter"/>
</dbReference>
<evidence type="ECO:0000256" key="5">
    <source>
        <dbReference type="RuleBase" id="RU004508"/>
    </source>
</evidence>
<dbReference type="Proteomes" id="UP000054513">
    <property type="component" value="Unassembled WGS sequence"/>
</dbReference>
<dbReference type="RefSeq" id="WP_058400943.1">
    <property type="nucleotide sequence ID" value="NZ_LKCI01000017.1"/>
</dbReference>
<evidence type="ECO:0000313" key="7">
    <source>
        <dbReference type="Proteomes" id="UP000054513"/>
    </source>
</evidence>
<proteinExistence type="inferred from homology"/>
<evidence type="ECO:0000256" key="4">
    <source>
        <dbReference type="PIRSR" id="PIRSR000390-2"/>
    </source>
</evidence>
<dbReference type="GO" id="GO:0000271">
    <property type="term" value="P:polysaccharide biosynthetic process"/>
    <property type="evidence" value="ECO:0007669"/>
    <property type="project" value="TreeGrafter"/>
</dbReference>
<dbReference type="PIRSF" id="PIRSF000390">
    <property type="entry name" value="PLP_StrS"/>
    <property type="match status" value="1"/>
</dbReference>
<feature type="modified residue" description="N6-(pyridoxal phosphate)lysine" evidence="4">
    <location>
        <position position="190"/>
    </location>
</feature>
<protein>
    <submittedName>
        <fullName evidence="6">Aminotransferase</fullName>
    </submittedName>
</protein>
<gene>
    <name evidence="6" type="ORF">AO287_18335</name>
</gene>
<evidence type="ECO:0000256" key="1">
    <source>
        <dbReference type="ARBA" id="ARBA00022898"/>
    </source>
</evidence>
<accession>A0AAW3M360</accession>
<feature type="active site" description="Proton acceptor" evidence="3">
    <location>
        <position position="190"/>
    </location>
</feature>
<dbReference type="Pfam" id="PF01041">
    <property type="entry name" value="DegT_DnrJ_EryC1"/>
    <property type="match status" value="1"/>
</dbReference>
<dbReference type="Gene3D" id="3.40.640.10">
    <property type="entry name" value="Type I PLP-dependent aspartate aminotransferase-like (Major domain)"/>
    <property type="match status" value="1"/>
</dbReference>
<comment type="similarity">
    <text evidence="2 5">Belongs to the DegT/DnrJ/EryC1 family.</text>
</comment>
<organism evidence="6 7">
    <name type="scientific">Pseudomonas savastanoi</name>
    <name type="common">Pseudomonas syringae pv. savastanoi</name>
    <dbReference type="NCBI Taxonomy" id="29438"/>
    <lineage>
        <taxon>Bacteria</taxon>
        <taxon>Pseudomonadati</taxon>
        <taxon>Pseudomonadota</taxon>
        <taxon>Gammaproteobacteria</taxon>
        <taxon>Pseudomonadales</taxon>
        <taxon>Pseudomonadaceae</taxon>
        <taxon>Pseudomonas</taxon>
    </lineage>
</organism>
<evidence type="ECO:0000256" key="2">
    <source>
        <dbReference type="ARBA" id="ARBA00037999"/>
    </source>
</evidence>
<dbReference type="InterPro" id="IPR015421">
    <property type="entry name" value="PyrdxlP-dep_Trfase_major"/>
</dbReference>
<dbReference type="InterPro" id="IPR000653">
    <property type="entry name" value="DegT/StrS_aminotransferase"/>
</dbReference>
<reference evidence="6 7" key="1">
    <citation type="submission" date="2015-09" db="EMBL/GenBank/DDBJ databases">
        <title>Genome sequence of ICMP 19499.</title>
        <authorList>
            <person name="Visnovsky S.B."/>
            <person name="Lu A."/>
            <person name="Panda P."/>
            <person name="Pitman A.R."/>
        </authorList>
    </citation>
    <scope>NUCLEOTIDE SEQUENCE [LARGE SCALE GENOMIC DNA]</scope>
    <source>
        <strain evidence="6 7">ICMP 19499</strain>
    </source>
</reference>
<evidence type="ECO:0000256" key="3">
    <source>
        <dbReference type="PIRSR" id="PIRSR000390-1"/>
    </source>
</evidence>
<dbReference type="AlphaFoldDB" id="A0AAW3M360"/>
<name>A0AAW3M360_PSESS</name>
<keyword evidence="6" id="KW-0032">Aminotransferase</keyword>
<dbReference type="GO" id="GO:0008483">
    <property type="term" value="F:transaminase activity"/>
    <property type="evidence" value="ECO:0007669"/>
    <property type="project" value="UniProtKB-KW"/>
</dbReference>
<dbReference type="PANTHER" id="PTHR30244">
    <property type="entry name" value="TRANSAMINASE"/>
    <property type="match status" value="1"/>
</dbReference>
<dbReference type="PANTHER" id="PTHR30244:SF34">
    <property type="entry name" value="DTDP-4-AMINO-4,6-DIDEOXYGALACTOSE TRANSAMINASE"/>
    <property type="match status" value="1"/>
</dbReference>
<sequence>MNLRTITQMRTITQKGPMHSIDDLHELERALHSGLTGTSQVVDEYEAALSALYGIRHVIAVSSGAASVTAALAGVDFKPGDEVIVAPTGPICTVLPILSLGLVPVFCDVAPDSFGLDPEDLQRCIGPRTCAVIEVPMWGYPIRSKDTWAFLQQAGITLIQDLAHAHMTRLDGTWLARHGDISCFSTHDCKFISTGEGGFVMTDDDDDDRARRIRAYTRFGNLTGESLGINLKLGGLQAALGLARSRQLYSHLERRMSNRERLLSMLDNPAFRELPVVKGGAVNAYSLLLQSVGHDGRQLVHYQQRHGIESDIGKYDNQPLYQLPLLTRYHRDCPNAARLLRSLTTVPLHPNLLDDDLHYIAEVLNDYSPG</sequence>